<dbReference type="OrthoDB" id="6151406at2759"/>
<dbReference type="SUPFAM" id="SSF48726">
    <property type="entry name" value="Immunoglobulin"/>
    <property type="match status" value="1"/>
</dbReference>
<feature type="region of interest" description="Disordered" evidence="3">
    <location>
        <begin position="284"/>
        <end position="309"/>
    </location>
</feature>
<dbReference type="InterPro" id="IPR036179">
    <property type="entry name" value="Ig-like_dom_sf"/>
</dbReference>
<feature type="non-terminal residue" evidence="6">
    <location>
        <position position="1"/>
    </location>
</feature>
<dbReference type="GO" id="GO:0004888">
    <property type="term" value="F:transmembrane signaling receptor activity"/>
    <property type="evidence" value="ECO:0007669"/>
    <property type="project" value="TreeGrafter"/>
</dbReference>
<dbReference type="AlphaFoldDB" id="A0A8J4U1H9"/>
<evidence type="ECO:0000259" key="5">
    <source>
        <dbReference type="PROSITE" id="PS50835"/>
    </source>
</evidence>
<dbReference type="InterPro" id="IPR007110">
    <property type="entry name" value="Ig-like_dom"/>
</dbReference>
<keyword evidence="4" id="KW-0472">Membrane</keyword>
<dbReference type="GO" id="GO:0007166">
    <property type="term" value="P:cell surface receptor signaling pathway"/>
    <property type="evidence" value="ECO:0007669"/>
    <property type="project" value="TreeGrafter"/>
</dbReference>
<feature type="transmembrane region" description="Helical" evidence="4">
    <location>
        <begin position="184"/>
        <end position="209"/>
    </location>
</feature>
<dbReference type="InterPro" id="IPR013783">
    <property type="entry name" value="Ig-like_fold"/>
</dbReference>
<reference evidence="6" key="1">
    <citation type="submission" date="2020-07" db="EMBL/GenBank/DDBJ databases">
        <title>Clarias magur genome sequencing, assembly and annotation.</title>
        <authorList>
            <person name="Kushwaha B."/>
            <person name="Kumar R."/>
            <person name="Das P."/>
            <person name="Joshi C.G."/>
            <person name="Kumar D."/>
            <person name="Nagpure N.S."/>
            <person name="Pandey M."/>
            <person name="Agarwal S."/>
            <person name="Srivastava S."/>
            <person name="Singh M."/>
            <person name="Sahoo L."/>
            <person name="Jayasankar P."/>
            <person name="Meher P.K."/>
            <person name="Koringa P.G."/>
            <person name="Iquebal M.A."/>
            <person name="Das S.P."/>
            <person name="Bit A."/>
            <person name="Patnaik S."/>
            <person name="Patel N."/>
            <person name="Shah T.M."/>
            <person name="Hinsu A."/>
            <person name="Jena J.K."/>
        </authorList>
    </citation>
    <scope>NUCLEOTIDE SEQUENCE</scope>
    <source>
        <strain evidence="6">CIFAMagur01</strain>
        <tissue evidence="6">Testis</tissue>
    </source>
</reference>
<comment type="caution">
    <text evidence="6">The sequence shown here is derived from an EMBL/GenBank/DDBJ whole genome shotgun (WGS) entry which is preliminary data.</text>
</comment>
<keyword evidence="6" id="KW-0675">Receptor</keyword>
<evidence type="ECO:0000256" key="1">
    <source>
        <dbReference type="ARBA" id="ARBA00022729"/>
    </source>
</evidence>
<gene>
    <name evidence="6" type="ORF">DAT39_012220</name>
</gene>
<proteinExistence type="predicted"/>
<evidence type="ECO:0000256" key="4">
    <source>
        <dbReference type="SAM" id="Phobius"/>
    </source>
</evidence>
<dbReference type="Pfam" id="PF13895">
    <property type="entry name" value="Ig_2"/>
    <property type="match status" value="1"/>
</dbReference>
<dbReference type="InterPro" id="IPR050488">
    <property type="entry name" value="Ig_Fc_receptor"/>
</dbReference>
<feature type="compositionally biased region" description="Polar residues" evidence="3">
    <location>
        <begin position="220"/>
        <end position="231"/>
    </location>
</feature>
<accession>A0A8J4U1H9</accession>
<dbReference type="PROSITE" id="PS50835">
    <property type="entry name" value="IG_LIKE"/>
    <property type="match status" value="1"/>
</dbReference>
<feature type="non-terminal residue" evidence="6">
    <location>
        <position position="309"/>
    </location>
</feature>
<keyword evidence="2" id="KW-1015">Disulfide bond</keyword>
<evidence type="ECO:0000313" key="7">
    <source>
        <dbReference type="Proteomes" id="UP000727407"/>
    </source>
</evidence>
<sequence>ESPSVSLIINPGKSQHFTGDFLSLSCEDQSDSTGWILERYTQSDGVSDCSQWGSVTGSTCNISSLYRSYTGVYWCDSESGGNSNPVNITVHDGDVILESPVHPVTEGRPLTLRCLYRNTKPSNLRADFYKDGSVLQTQTTGEMIIHNVSKSDEGFYHCKYPERGESPKSWVSVRGLGSRFDDGAVGVAVGLSLAFLFIVLLILMILLCCCKLQKEKQQKTNPTSEENQNRSGADDIQSGYTPLQTVGATTYATVGHADTSETDVDAEPSSQDVTYAEIELKQKKKSTRKTENAAVDADTVYSEVKQNTE</sequence>
<dbReference type="EMBL" id="QNUK01000212">
    <property type="protein sequence ID" value="KAF5898063.1"/>
    <property type="molecule type" value="Genomic_DNA"/>
</dbReference>
<dbReference type="GO" id="GO:0009897">
    <property type="term" value="C:external side of plasma membrane"/>
    <property type="evidence" value="ECO:0007669"/>
    <property type="project" value="TreeGrafter"/>
</dbReference>
<feature type="domain" description="Ig-like" evidence="5">
    <location>
        <begin position="85"/>
        <end position="158"/>
    </location>
</feature>
<dbReference type="GO" id="GO:0006955">
    <property type="term" value="P:immune response"/>
    <property type="evidence" value="ECO:0007669"/>
    <property type="project" value="TreeGrafter"/>
</dbReference>
<dbReference type="PANTHER" id="PTHR11481:SF64">
    <property type="entry name" value="FC RECEPTOR-LIKE PROTEIN 4"/>
    <property type="match status" value="1"/>
</dbReference>
<keyword evidence="4" id="KW-0812">Transmembrane</keyword>
<evidence type="ECO:0000313" key="6">
    <source>
        <dbReference type="EMBL" id="KAF5898063.1"/>
    </source>
</evidence>
<name>A0A8J4U1H9_CLAMG</name>
<keyword evidence="4" id="KW-1133">Transmembrane helix</keyword>
<feature type="region of interest" description="Disordered" evidence="3">
    <location>
        <begin position="218"/>
        <end position="239"/>
    </location>
</feature>
<keyword evidence="7" id="KW-1185">Reference proteome</keyword>
<evidence type="ECO:0000256" key="2">
    <source>
        <dbReference type="ARBA" id="ARBA00023157"/>
    </source>
</evidence>
<evidence type="ECO:0000256" key="3">
    <source>
        <dbReference type="SAM" id="MobiDB-lite"/>
    </source>
</evidence>
<keyword evidence="1" id="KW-0732">Signal</keyword>
<organism evidence="6 7">
    <name type="scientific">Clarias magur</name>
    <name type="common">Asian catfish</name>
    <name type="synonym">Macropteronotus magur</name>
    <dbReference type="NCBI Taxonomy" id="1594786"/>
    <lineage>
        <taxon>Eukaryota</taxon>
        <taxon>Metazoa</taxon>
        <taxon>Chordata</taxon>
        <taxon>Craniata</taxon>
        <taxon>Vertebrata</taxon>
        <taxon>Euteleostomi</taxon>
        <taxon>Actinopterygii</taxon>
        <taxon>Neopterygii</taxon>
        <taxon>Teleostei</taxon>
        <taxon>Ostariophysi</taxon>
        <taxon>Siluriformes</taxon>
        <taxon>Clariidae</taxon>
        <taxon>Clarias</taxon>
    </lineage>
</organism>
<dbReference type="Proteomes" id="UP000727407">
    <property type="component" value="Unassembled WGS sequence"/>
</dbReference>
<dbReference type="InterPro" id="IPR003599">
    <property type="entry name" value="Ig_sub"/>
</dbReference>
<protein>
    <submittedName>
        <fullName evidence="6">Fc receptor-like protein 5</fullName>
    </submittedName>
</protein>
<dbReference type="SMART" id="SM00409">
    <property type="entry name" value="IG"/>
    <property type="match status" value="2"/>
</dbReference>
<dbReference type="Gene3D" id="2.60.40.10">
    <property type="entry name" value="Immunoglobulins"/>
    <property type="match status" value="2"/>
</dbReference>
<dbReference type="PANTHER" id="PTHR11481">
    <property type="entry name" value="IMMUNOGLOBULIN FC RECEPTOR"/>
    <property type="match status" value="1"/>
</dbReference>